<dbReference type="Pfam" id="PF01409">
    <property type="entry name" value="tRNA-synt_2d"/>
    <property type="match status" value="2"/>
</dbReference>
<keyword evidence="5" id="KW-0436">Ligase</keyword>
<feature type="domain" description="FDX-ACB" evidence="16">
    <location>
        <begin position="543"/>
        <end position="634"/>
    </location>
</feature>
<evidence type="ECO:0000256" key="3">
    <source>
        <dbReference type="ARBA" id="ARBA00008998"/>
    </source>
</evidence>
<organism evidence="17 18">
    <name type="scientific">Clavelina lepadiformis</name>
    <name type="common">Light-bulb sea squirt</name>
    <name type="synonym">Ascidia lepadiformis</name>
    <dbReference type="NCBI Taxonomy" id="159417"/>
    <lineage>
        <taxon>Eukaryota</taxon>
        <taxon>Metazoa</taxon>
        <taxon>Chordata</taxon>
        <taxon>Tunicata</taxon>
        <taxon>Ascidiacea</taxon>
        <taxon>Aplousobranchia</taxon>
        <taxon>Clavelinidae</taxon>
        <taxon>Clavelina</taxon>
    </lineage>
</organism>
<dbReference type="InterPro" id="IPR045864">
    <property type="entry name" value="aa-tRNA-synth_II/BPL/LPL"/>
</dbReference>
<dbReference type="Pfam" id="PF03147">
    <property type="entry name" value="FDX-ACB"/>
    <property type="match status" value="1"/>
</dbReference>
<protein>
    <recommendedName>
        <fullName evidence="4">Coiled-coil domain-containing protein 25</fullName>
    </recommendedName>
    <alternativeName>
        <fullName evidence="13">Phenylalanyl-tRNA synthetase</fullName>
    </alternativeName>
</protein>
<evidence type="ECO:0000256" key="8">
    <source>
        <dbReference type="ARBA" id="ARBA00022917"/>
    </source>
</evidence>
<keyword evidence="10" id="KW-0496">Mitochondrion</keyword>
<dbReference type="NCBIfam" id="TIGR00469">
    <property type="entry name" value="pheS_mito"/>
    <property type="match status" value="1"/>
</dbReference>
<feature type="compositionally biased region" description="Basic and acidic residues" evidence="14">
    <location>
        <begin position="148"/>
        <end position="158"/>
    </location>
</feature>
<evidence type="ECO:0000256" key="9">
    <source>
        <dbReference type="ARBA" id="ARBA00022946"/>
    </source>
</evidence>
<evidence type="ECO:0000256" key="6">
    <source>
        <dbReference type="ARBA" id="ARBA00022741"/>
    </source>
</evidence>
<evidence type="ECO:0000259" key="16">
    <source>
        <dbReference type="PROSITE" id="PS51447"/>
    </source>
</evidence>
<dbReference type="Pfam" id="PF05670">
    <property type="entry name" value="NFACT-R_1"/>
    <property type="match status" value="1"/>
</dbReference>
<dbReference type="PROSITE" id="PS50862">
    <property type="entry name" value="AA_TRNA_LIGASE_II"/>
    <property type="match status" value="1"/>
</dbReference>
<gene>
    <name evidence="17" type="ORF">CVLEPA_LOCUS29503</name>
</gene>
<evidence type="ECO:0000313" key="18">
    <source>
        <dbReference type="Proteomes" id="UP001642483"/>
    </source>
</evidence>
<dbReference type="InterPro" id="IPR036690">
    <property type="entry name" value="Fdx_antiC-bd_sf"/>
</dbReference>
<dbReference type="InterPro" id="IPR004530">
    <property type="entry name" value="Phe-tRNA-synth_IIc_mito"/>
</dbReference>
<dbReference type="InterPro" id="IPR002319">
    <property type="entry name" value="Phenylalanyl-tRNA_Synthase"/>
</dbReference>
<dbReference type="PANTHER" id="PTHR13049">
    <property type="entry name" value="DUF814-RELATED"/>
    <property type="match status" value="1"/>
</dbReference>
<evidence type="ECO:0000256" key="4">
    <source>
        <dbReference type="ARBA" id="ARBA00016700"/>
    </source>
</evidence>
<evidence type="ECO:0000256" key="12">
    <source>
        <dbReference type="ARBA" id="ARBA00024214"/>
    </source>
</evidence>
<evidence type="ECO:0000256" key="11">
    <source>
        <dbReference type="ARBA" id="ARBA00023146"/>
    </source>
</evidence>
<keyword evidence="18" id="KW-1185">Reference proteome</keyword>
<evidence type="ECO:0000256" key="2">
    <source>
        <dbReference type="ARBA" id="ARBA00008226"/>
    </source>
</evidence>
<dbReference type="CDD" id="cd00496">
    <property type="entry name" value="PheRS_alpha_core"/>
    <property type="match status" value="1"/>
</dbReference>
<feature type="domain" description="Aminoacyl-transfer RNA synthetases class-II family profile" evidence="15">
    <location>
        <begin position="301"/>
        <end position="540"/>
    </location>
</feature>
<evidence type="ECO:0000256" key="5">
    <source>
        <dbReference type="ARBA" id="ARBA00022598"/>
    </source>
</evidence>
<comment type="subcellular location">
    <subcellularLocation>
        <location evidence="1">Mitochondrion matrix</location>
    </subcellularLocation>
</comment>
<sequence length="635" mass="74130">MGIDKHENEDLIKYGWPEDVWFHVDKVSSAHVYLRLKKGQVIEDIPSEVISDCAQLVKANSIQGNKMNNIQVVYTPWANLKKTGNMAVGQVGFHKQKEVKTVHVEKRINETVNRLNKTKIEKQPDLMQEKEDRDREERNELKQQMNEQRLKERGEIRKRKEEQELRSYKSLFADADMKSNQDGNNSDDFIQHVSKRKYYKQTAFGIQKLTVRSIYNNPAQLQVSGKKEPEKTPQILHVAEREYFHDEWTNLSPKILDAVEKKLHLRNDHPISLMKEVIVQHFYKNYTRGGNPIFAVFDNLSPVVTPEQNFDQLLIPSDHVSRRKSDNYYINKSYMLRAHTSAHEHDLIKSGLNAFITVGDVYRRDTIDSTHFPVFHQLEGVRLFNAEQLFATSDDKTSLSLFEKGEKLHEKQACHTMEAAKLVEYNLKKSIESCMLELFGKDVQCRWIDAYFPFTHPSFELEIKYNGEWVEMLGCGILQQEILNKAGAQHHMAWAFGLGLERLAMKLFDIPDIRYFWSNDEAVLSQFRGHSDAKNIKFKPVTSKQPALYHDISFWVPKEFCVNDFYDLVRNISSDIVEQIAVMDKFTNPKTDRTSYCFRVFYRHTSRPLNKLEVSEVHSALKEAAVKYLDVDGRW</sequence>
<evidence type="ECO:0000313" key="17">
    <source>
        <dbReference type="EMBL" id="CAK8696345.1"/>
    </source>
</evidence>
<keyword evidence="8" id="KW-0648">Protein biosynthesis</keyword>
<dbReference type="InterPro" id="IPR039730">
    <property type="entry name" value="Jlp2/Ccd25"/>
</dbReference>
<evidence type="ECO:0000256" key="7">
    <source>
        <dbReference type="ARBA" id="ARBA00022840"/>
    </source>
</evidence>
<dbReference type="EMBL" id="CAWYQH010000152">
    <property type="protein sequence ID" value="CAK8696345.1"/>
    <property type="molecule type" value="Genomic_DNA"/>
</dbReference>
<dbReference type="Gene3D" id="3.30.930.10">
    <property type="entry name" value="Bira Bifunctional Protein, Domain 2"/>
    <property type="match status" value="1"/>
</dbReference>
<dbReference type="PROSITE" id="PS51447">
    <property type="entry name" value="FDX_ACB"/>
    <property type="match status" value="1"/>
</dbReference>
<proteinExistence type="inferred from homology"/>
<feature type="compositionally biased region" description="Basic and acidic residues" evidence="14">
    <location>
        <begin position="118"/>
        <end position="141"/>
    </location>
</feature>
<comment type="similarity">
    <text evidence="3">Belongs to the CCDC25 family.</text>
</comment>
<comment type="caution">
    <text evidence="17">The sequence shown here is derived from an EMBL/GenBank/DDBJ whole genome shotgun (WGS) entry which is preliminary data.</text>
</comment>
<evidence type="ECO:0000256" key="10">
    <source>
        <dbReference type="ARBA" id="ARBA00023128"/>
    </source>
</evidence>
<evidence type="ECO:0000259" key="15">
    <source>
        <dbReference type="PROSITE" id="PS50862"/>
    </source>
</evidence>
<dbReference type="Gene3D" id="3.30.70.380">
    <property type="entry name" value="Ferrodoxin-fold anticodon-binding domain"/>
    <property type="match status" value="1"/>
</dbReference>
<dbReference type="PANTHER" id="PTHR13049:SF2">
    <property type="entry name" value="COILED-COIL DOMAIN-CONTAINING PROTEIN 25"/>
    <property type="match status" value="1"/>
</dbReference>
<dbReference type="InterPro" id="IPR005121">
    <property type="entry name" value="Fdx_antiC-bd"/>
</dbReference>
<keyword evidence="11" id="KW-0030">Aminoacyl-tRNA synthetase</keyword>
<comment type="subunit">
    <text evidence="12">Interacts (via cytoplasmic region) with ILK.</text>
</comment>
<dbReference type="InterPro" id="IPR006195">
    <property type="entry name" value="aa-tRNA-synth_II"/>
</dbReference>
<dbReference type="Proteomes" id="UP001642483">
    <property type="component" value="Unassembled WGS sequence"/>
</dbReference>
<name>A0ABP0H1I4_CLALP</name>
<accession>A0ABP0H1I4</accession>
<dbReference type="SMART" id="SM00896">
    <property type="entry name" value="FDX-ACB"/>
    <property type="match status" value="1"/>
</dbReference>
<keyword evidence="9" id="KW-0809">Transit peptide</keyword>
<comment type="similarity">
    <text evidence="2">Belongs to the class-II aminoacyl-tRNA synthetase family.</text>
</comment>
<dbReference type="SUPFAM" id="SSF55681">
    <property type="entry name" value="Class II aaRS and biotin synthetases"/>
    <property type="match status" value="1"/>
</dbReference>
<evidence type="ECO:0000256" key="14">
    <source>
        <dbReference type="SAM" id="MobiDB-lite"/>
    </source>
</evidence>
<keyword evidence="6" id="KW-0547">Nucleotide-binding</keyword>
<evidence type="ECO:0000256" key="1">
    <source>
        <dbReference type="ARBA" id="ARBA00004305"/>
    </source>
</evidence>
<feature type="region of interest" description="Disordered" evidence="14">
    <location>
        <begin position="117"/>
        <end position="158"/>
    </location>
</feature>
<evidence type="ECO:0000256" key="13">
    <source>
        <dbReference type="ARBA" id="ARBA00031194"/>
    </source>
</evidence>
<keyword evidence="7" id="KW-0067">ATP-binding</keyword>
<dbReference type="SUPFAM" id="SSF54991">
    <property type="entry name" value="Anticodon-binding domain of PheRS"/>
    <property type="match status" value="1"/>
</dbReference>
<reference evidence="17 18" key="1">
    <citation type="submission" date="2024-02" db="EMBL/GenBank/DDBJ databases">
        <authorList>
            <person name="Daric V."/>
            <person name="Darras S."/>
        </authorList>
    </citation>
    <scope>NUCLEOTIDE SEQUENCE [LARGE SCALE GENOMIC DNA]</scope>
</reference>
<dbReference type="InterPro" id="IPR008532">
    <property type="entry name" value="NFACT_RNA-bd"/>
</dbReference>